<gene>
    <name evidence="1" type="ORF">E2C01_008167</name>
</gene>
<protein>
    <submittedName>
        <fullName evidence="1">Uncharacterized protein</fullName>
    </submittedName>
</protein>
<proteinExistence type="predicted"/>
<accession>A0A5B7D436</accession>
<organism evidence="1 2">
    <name type="scientific">Portunus trituberculatus</name>
    <name type="common">Swimming crab</name>
    <name type="synonym">Neptunus trituberculatus</name>
    <dbReference type="NCBI Taxonomy" id="210409"/>
    <lineage>
        <taxon>Eukaryota</taxon>
        <taxon>Metazoa</taxon>
        <taxon>Ecdysozoa</taxon>
        <taxon>Arthropoda</taxon>
        <taxon>Crustacea</taxon>
        <taxon>Multicrustacea</taxon>
        <taxon>Malacostraca</taxon>
        <taxon>Eumalacostraca</taxon>
        <taxon>Eucarida</taxon>
        <taxon>Decapoda</taxon>
        <taxon>Pleocyemata</taxon>
        <taxon>Brachyura</taxon>
        <taxon>Eubrachyura</taxon>
        <taxon>Portunoidea</taxon>
        <taxon>Portunidae</taxon>
        <taxon>Portuninae</taxon>
        <taxon>Portunus</taxon>
    </lineage>
</organism>
<comment type="caution">
    <text evidence="1">The sequence shown here is derived from an EMBL/GenBank/DDBJ whole genome shotgun (WGS) entry which is preliminary data.</text>
</comment>
<keyword evidence="2" id="KW-1185">Reference proteome</keyword>
<dbReference type="Proteomes" id="UP000324222">
    <property type="component" value="Unassembled WGS sequence"/>
</dbReference>
<evidence type="ECO:0000313" key="2">
    <source>
        <dbReference type="Proteomes" id="UP000324222"/>
    </source>
</evidence>
<sequence>MRSPTNTLHRHSATYRLTGVWCVHACHVTVPEPGAPPANRRFLGGANRSIPRSNWWIGHGWSYGSPDRMVIECRPGDFNQWENR</sequence>
<name>A0A5B7D436_PORTR</name>
<dbReference type="EMBL" id="VSRR010000422">
    <property type="protein sequence ID" value="MPC15376.1"/>
    <property type="molecule type" value="Genomic_DNA"/>
</dbReference>
<evidence type="ECO:0000313" key="1">
    <source>
        <dbReference type="EMBL" id="MPC15376.1"/>
    </source>
</evidence>
<dbReference type="AlphaFoldDB" id="A0A5B7D436"/>
<reference evidence="1 2" key="1">
    <citation type="submission" date="2019-05" db="EMBL/GenBank/DDBJ databases">
        <title>Another draft genome of Portunus trituberculatus and its Hox gene families provides insights of decapod evolution.</title>
        <authorList>
            <person name="Jeong J.-H."/>
            <person name="Song I."/>
            <person name="Kim S."/>
            <person name="Choi T."/>
            <person name="Kim D."/>
            <person name="Ryu S."/>
            <person name="Kim W."/>
        </authorList>
    </citation>
    <scope>NUCLEOTIDE SEQUENCE [LARGE SCALE GENOMIC DNA]</scope>
    <source>
        <tissue evidence="1">Muscle</tissue>
    </source>
</reference>